<dbReference type="GO" id="GO:0006099">
    <property type="term" value="P:tricarboxylic acid cycle"/>
    <property type="evidence" value="ECO:0007669"/>
    <property type="project" value="TreeGrafter"/>
</dbReference>
<dbReference type="InterPro" id="IPR001453">
    <property type="entry name" value="MoaB/Mog_dom"/>
</dbReference>
<dbReference type="EMBL" id="CP038017">
    <property type="protein sequence ID" value="QIV94079.1"/>
    <property type="molecule type" value="Genomic_DNA"/>
</dbReference>
<organism evidence="5 6">
    <name type="scientific">Allofrancisella frigidaquae</name>
    <dbReference type="NCBI Taxonomy" id="1085644"/>
    <lineage>
        <taxon>Bacteria</taxon>
        <taxon>Pseudomonadati</taxon>
        <taxon>Pseudomonadota</taxon>
        <taxon>Gammaproteobacteria</taxon>
        <taxon>Thiotrichales</taxon>
        <taxon>Francisellaceae</taxon>
        <taxon>Allofrancisella</taxon>
    </lineage>
</organism>
<name>A0A6M3HSG3_9GAMM</name>
<gene>
    <name evidence="5" type="ORF">E3E15_01400</name>
</gene>
<dbReference type="CDD" id="cd00885">
    <property type="entry name" value="cinA"/>
    <property type="match status" value="1"/>
</dbReference>
<dbReference type="InterPro" id="IPR019818">
    <property type="entry name" value="IsoCit/isopropylmalate_DH_CS"/>
</dbReference>
<dbReference type="Gene3D" id="3.40.980.10">
    <property type="entry name" value="MoaB/Mog-like domain"/>
    <property type="match status" value="1"/>
</dbReference>
<evidence type="ECO:0000313" key="6">
    <source>
        <dbReference type="Proteomes" id="UP000503320"/>
    </source>
</evidence>
<keyword evidence="6" id="KW-1185">Reference proteome</keyword>
<feature type="domain" description="MoaB/Mog" evidence="3">
    <location>
        <begin position="376"/>
        <end position="543"/>
    </location>
</feature>
<dbReference type="Pfam" id="PF00180">
    <property type="entry name" value="Iso_dh"/>
    <property type="match status" value="1"/>
</dbReference>
<dbReference type="SUPFAM" id="SSF53218">
    <property type="entry name" value="Molybdenum cofactor biosynthesis proteins"/>
    <property type="match status" value="1"/>
</dbReference>
<dbReference type="AlphaFoldDB" id="A0A6M3HSG3"/>
<dbReference type="PANTHER" id="PTHR11835">
    <property type="entry name" value="DECARBOXYLATING DEHYDROGENASES-ISOCITRATE, ISOPROPYLMALATE, TARTRATE"/>
    <property type="match status" value="1"/>
</dbReference>
<evidence type="ECO:0000313" key="5">
    <source>
        <dbReference type="EMBL" id="QIV94079.1"/>
    </source>
</evidence>
<feature type="domain" description="Isopropylmalate dehydrogenase-like" evidence="4">
    <location>
        <begin position="7"/>
        <end position="362"/>
    </location>
</feature>
<dbReference type="InterPro" id="IPR036425">
    <property type="entry name" value="MoaB/Mog-like_dom_sf"/>
</dbReference>
<accession>A0A6M3HSG3</accession>
<dbReference type="PROSITE" id="PS00470">
    <property type="entry name" value="IDH_IMDH"/>
    <property type="match status" value="1"/>
</dbReference>
<dbReference type="GO" id="GO:0006102">
    <property type="term" value="P:isocitrate metabolic process"/>
    <property type="evidence" value="ECO:0007669"/>
    <property type="project" value="TreeGrafter"/>
</dbReference>
<dbReference type="SUPFAM" id="SSF53659">
    <property type="entry name" value="Isocitrate/Isopropylmalate dehydrogenase-like"/>
    <property type="match status" value="1"/>
</dbReference>
<protein>
    <submittedName>
        <fullName evidence="5">Isocitrate/isopropylmalate dehydrogenase family protein</fullName>
    </submittedName>
</protein>
<dbReference type="SMART" id="SM00852">
    <property type="entry name" value="MoCF_biosynth"/>
    <property type="match status" value="1"/>
</dbReference>
<evidence type="ECO:0000256" key="2">
    <source>
        <dbReference type="ARBA" id="ARBA00023002"/>
    </source>
</evidence>
<evidence type="ECO:0000256" key="1">
    <source>
        <dbReference type="ARBA" id="ARBA00007769"/>
    </source>
</evidence>
<evidence type="ECO:0000259" key="4">
    <source>
        <dbReference type="SMART" id="SM01329"/>
    </source>
</evidence>
<keyword evidence="2" id="KW-0560">Oxidoreductase</keyword>
<dbReference type="GO" id="GO:0051287">
    <property type="term" value="F:NAD binding"/>
    <property type="evidence" value="ECO:0007669"/>
    <property type="project" value="InterPro"/>
</dbReference>
<dbReference type="KEGG" id="afri:E3E15_01400"/>
<reference evidence="5 6" key="1">
    <citation type="submission" date="2019-03" db="EMBL/GenBank/DDBJ databases">
        <title>Complete Genome Sequence of Allofrancisella frigidaquae Strain SYSU 10HL1970 Isolated from Water-Cooling Systems in China.</title>
        <authorList>
            <person name="Ohrman C."/>
            <person name="Uneklint I."/>
            <person name="Sjodin A."/>
        </authorList>
    </citation>
    <scope>NUCLEOTIDE SEQUENCE [LARGE SCALE GENOMIC DNA]</scope>
    <source>
        <strain evidence="5 6">SYSU 10HL1970</strain>
    </source>
</reference>
<dbReference type="Gene3D" id="3.40.718.10">
    <property type="entry name" value="Isopropylmalate Dehydrogenase"/>
    <property type="match status" value="1"/>
</dbReference>
<dbReference type="SMART" id="SM01329">
    <property type="entry name" value="Iso_dh"/>
    <property type="match status" value="1"/>
</dbReference>
<dbReference type="PANTHER" id="PTHR11835:SF34">
    <property type="entry name" value="ISOCITRATE DEHYDROGENASE [NAD] SUBUNIT ALPHA, MITOCHONDRIAL"/>
    <property type="match status" value="1"/>
</dbReference>
<comment type="similarity">
    <text evidence="1">Belongs to the isocitrate and isopropylmalate dehydrogenases family.</text>
</comment>
<evidence type="ECO:0000259" key="3">
    <source>
        <dbReference type="SMART" id="SM00852"/>
    </source>
</evidence>
<sequence length="740" mass="82791">MSNSLRKIAILPGDGVGQEVVSAAMPVFGALSLDFDFIYGEIGWECWRKEGNPVPQKTWEIINESDATLLGAITSKPYKQAISELPSYLIDDPPMYISPVIQLRQTLDLFANVRPIFNINDGSKDFNLAVIRENTEGLYSGFDYGYLPDEIKSIVSSNSRWQNINSDEACATLRLQTKFGLERIFKFAFEYASRHGLNKVTLADKPNVMRHSSHFVKTIFDKISSDYRNIEAEILNVDAVGLWLVRRPENFGVIVAENMFGDILSDVGAAVMGGLGFAPSGNYGNKGAYFEPVHGSAPRLSGKNIANPCAIFLTIAMLLESYNYTLQSEKIKKAIKEIIKKGKYLTYDMGGTTSTKEMAHRIIDLVDSPLSSKVISIISTGSELVNGDRLDTNAQYFSQKIASLGGSVKGHQLVSDNQRDIKLAIEFGLNSSDCVIITGGLGPTSDDKTRDAVAGATGKELVFDEKSWKLVCDRFKRFNISVHDVNKQQAFFPKSSEILENPNGTAAGCKININNRVVFMLPGPPSENQPMFEKYVIPYLEEQKFLIERKSLTWKLLGVIEADIADDIDRIILASEVEVAYRWSYPYIDVKLSFPVSREFQLQNIISKVNRHLAKYTVSNDGRDSKTRLLDFVSKSKLNIKIIDYLTDGELGKLVAPYISDITDESEELIYVEMKGLEEFKKKLPYSGSTILECNTRSNNLNYYNKLKIAYRGPEVQKYALHFVCHSILSSLKKMLGENK</sequence>
<dbReference type="GO" id="GO:0004449">
    <property type="term" value="F:isocitrate dehydrogenase (NAD+) activity"/>
    <property type="evidence" value="ECO:0007669"/>
    <property type="project" value="TreeGrafter"/>
</dbReference>
<dbReference type="GO" id="GO:0000287">
    <property type="term" value="F:magnesium ion binding"/>
    <property type="evidence" value="ECO:0007669"/>
    <property type="project" value="InterPro"/>
</dbReference>
<dbReference type="Pfam" id="PF00994">
    <property type="entry name" value="MoCF_biosynth"/>
    <property type="match status" value="1"/>
</dbReference>
<dbReference type="InterPro" id="IPR024084">
    <property type="entry name" value="IsoPropMal-DH-like_dom"/>
</dbReference>
<dbReference type="Proteomes" id="UP000503320">
    <property type="component" value="Chromosome"/>
</dbReference>
<proteinExistence type="inferred from homology"/>
<dbReference type="RefSeq" id="WP_172106314.1">
    <property type="nucleotide sequence ID" value="NZ_CP038017.1"/>
</dbReference>